<evidence type="ECO:0000313" key="3">
    <source>
        <dbReference type="Proteomes" id="UP000092460"/>
    </source>
</evidence>
<dbReference type="VEuPathDB" id="VectorBase:GPPI045701"/>
<name>A0A1B0C077_9MUSC</name>
<dbReference type="EMBL" id="JXJN01023488">
    <property type="status" value="NOT_ANNOTATED_CDS"/>
    <property type="molecule type" value="Genomic_DNA"/>
</dbReference>
<evidence type="ECO:0000313" key="2">
    <source>
        <dbReference type="EnsemblMetazoa" id="GPPI045701-PA"/>
    </source>
</evidence>
<keyword evidence="1" id="KW-0175">Coiled coil</keyword>
<organism evidence="2 3">
    <name type="scientific">Glossina palpalis gambiensis</name>
    <dbReference type="NCBI Taxonomy" id="67801"/>
    <lineage>
        <taxon>Eukaryota</taxon>
        <taxon>Metazoa</taxon>
        <taxon>Ecdysozoa</taxon>
        <taxon>Arthropoda</taxon>
        <taxon>Hexapoda</taxon>
        <taxon>Insecta</taxon>
        <taxon>Pterygota</taxon>
        <taxon>Neoptera</taxon>
        <taxon>Endopterygota</taxon>
        <taxon>Diptera</taxon>
        <taxon>Brachycera</taxon>
        <taxon>Muscomorpha</taxon>
        <taxon>Hippoboscoidea</taxon>
        <taxon>Glossinidae</taxon>
        <taxon>Glossina</taxon>
    </lineage>
</organism>
<dbReference type="EMBL" id="JXJN01023489">
    <property type="status" value="NOT_ANNOTATED_CDS"/>
    <property type="molecule type" value="Genomic_DNA"/>
</dbReference>
<feature type="coiled-coil region" evidence="1">
    <location>
        <begin position="42"/>
        <end position="82"/>
    </location>
</feature>
<proteinExistence type="predicted"/>
<protein>
    <submittedName>
        <fullName evidence="2">Uncharacterized protein</fullName>
    </submittedName>
</protein>
<accession>A0A1B0C077</accession>
<evidence type="ECO:0000256" key="1">
    <source>
        <dbReference type="SAM" id="Coils"/>
    </source>
</evidence>
<dbReference type="AlphaFoldDB" id="A0A1B0C077"/>
<reference evidence="3" key="1">
    <citation type="submission" date="2015-01" db="EMBL/GenBank/DDBJ databases">
        <authorList>
            <person name="Aksoy S."/>
            <person name="Warren W."/>
            <person name="Wilson R.K."/>
        </authorList>
    </citation>
    <scope>NUCLEOTIDE SEQUENCE [LARGE SCALE GENOMIC DNA]</scope>
    <source>
        <strain evidence="3">IAEA</strain>
    </source>
</reference>
<reference evidence="2" key="2">
    <citation type="submission" date="2020-05" db="UniProtKB">
        <authorList>
            <consortium name="EnsemblMetazoa"/>
        </authorList>
    </citation>
    <scope>IDENTIFICATION</scope>
    <source>
        <strain evidence="2">IAEA</strain>
    </source>
</reference>
<dbReference type="Proteomes" id="UP000092460">
    <property type="component" value="Unassembled WGS sequence"/>
</dbReference>
<sequence length="110" mass="12475">MIRGREHAANVLSGTAIQSQRKDNLCNMNTQARSAVNTAALRISKDRQIEELRAELAAMRRRQCQEEEVQVAESDFKETLKEVVSKLSAYDKIVRISFDEVSANKELIHS</sequence>
<dbReference type="EnsemblMetazoa" id="GPPI045701-RA">
    <property type="protein sequence ID" value="GPPI045701-PA"/>
    <property type="gene ID" value="GPPI045701"/>
</dbReference>
<keyword evidence="3" id="KW-1185">Reference proteome</keyword>